<keyword evidence="2" id="KW-1185">Reference proteome</keyword>
<name>A0ABD0Z602_CARAN</name>
<dbReference type="InterPro" id="IPR052160">
    <property type="entry name" value="Gypsy_RT_Integrase-like"/>
</dbReference>
<evidence type="ECO:0000313" key="1">
    <source>
        <dbReference type="EMBL" id="KAL1190143.1"/>
    </source>
</evidence>
<protein>
    <recommendedName>
        <fullName evidence="3">Reverse transcriptase domain-containing protein</fullName>
    </recommendedName>
</protein>
<evidence type="ECO:0008006" key="3">
    <source>
        <dbReference type="Google" id="ProtNLM"/>
    </source>
</evidence>
<gene>
    <name evidence="1" type="ORF">V5N11_015564</name>
</gene>
<sequence>MSKVVGISKKDWVAKLDDALWAYRTSYKTLIGRTPFQLLYGKSFHLPVEIDYRAMWATKLLNLDLKTAQERREMALRELEEIRLDAYESSKIYKEITKAFYDKKITPKTFTVGDQVMLFNSRLKIFPGKLKSRWSGPFHNKEVLPYGGITLLDLEGREFIVNGQRVKPYMADNNIPRDTSVHLSDLDKA</sequence>
<reference evidence="1 2" key="1">
    <citation type="submission" date="2024-04" db="EMBL/GenBank/DDBJ databases">
        <title>Genome assembly C_amara_ONT_v2.</title>
        <authorList>
            <person name="Yant L."/>
            <person name="Moore C."/>
            <person name="Slenker M."/>
        </authorList>
    </citation>
    <scope>NUCLEOTIDE SEQUENCE [LARGE SCALE GENOMIC DNA]</scope>
    <source>
        <tissue evidence="1">Leaf</tissue>
    </source>
</reference>
<evidence type="ECO:0000313" key="2">
    <source>
        <dbReference type="Proteomes" id="UP001558713"/>
    </source>
</evidence>
<comment type="caution">
    <text evidence="1">The sequence shown here is derived from an EMBL/GenBank/DDBJ whole genome shotgun (WGS) entry which is preliminary data.</text>
</comment>
<accession>A0ABD0Z602</accession>
<dbReference type="Proteomes" id="UP001558713">
    <property type="component" value="Unassembled WGS sequence"/>
</dbReference>
<organism evidence="1 2">
    <name type="scientific">Cardamine amara subsp. amara</name>
    <dbReference type="NCBI Taxonomy" id="228776"/>
    <lineage>
        <taxon>Eukaryota</taxon>
        <taxon>Viridiplantae</taxon>
        <taxon>Streptophyta</taxon>
        <taxon>Embryophyta</taxon>
        <taxon>Tracheophyta</taxon>
        <taxon>Spermatophyta</taxon>
        <taxon>Magnoliopsida</taxon>
        <taxon>eudicotyledons</taxon>
        <taxon>Gunneridae</taxon>
        <taxon>Pentapetalae</taxon>
        <taxon>rosids</taxon>
        <taxon>malvids</taxon>
        <taxon>Brassicales</taxon>
        <taxon>Brassicaceae</taxon>
        <taxon>Cardamineae</taxon>
        <taxon>Cardamine</taxon>
    </lineage>
</organism>
<dbReference type="Gene3D" id="3.30.420.10">
    <property type="entry name" value="Ribonuclease H-like superfamily/Ribonuclease H"/>
    <property type="match status" value="1"/>
</dbReference>
<dbReference type="PANTHER" id="PTHR47266">
    <property type="entry name" value="ENDONUCLEASE-RELATED"/>
    <property type="match status" value="1"/>
</dbReference>
<dbReference type="InterPro" id="IPR036397">
    <property type="entry name" value="RNaseH_sf"/>
</dbReference>
<dbReference type="EMBL" id="JBANAX010000880">
    <property type="protein sequence ID" value="KAL1190143.1"/>
    <property type="molecule type" value="Genomic_DNA"/>
</dbReference>
<proteinExistence type="predicted"/>
<dbReference type="AlphaFoldDB" id="A0ABD0Z602"/>